<gene>
    <name evidence="1" type="ORF">N4T56_08790</name>
</gene>
<dbReference type="Proteomes" id="UP001431192">
    <property type="component" value="Unassembled WGS sequence"/>
</dbReference>
<proteinExistence type="predicted"/>
<protein>
    <submittedName>
        <fullName evidence="1">Uncharacterized protein</fullName>
    </submittedName>
</protein>
<accession>A0ABT2P5N8</accession>
<evidence type="ECO:0000313" key="1">
    <source>
        <dbReference type="EMBL" id="MCT8986561.1"/>
    </source>
</evidence>
<sequence>MLLLSKSIEEIQSLVVFTDLSKKQQGLYVDDLGQGWWFFYISHSAKAKLDNEGLREVKEEVFTPCPSFLLKLIVENRVAQLTDPSLRKKIQK</sequence>
<evidence type="ECO:0000313" key="2">
    <source>
        <dbReference type="Proteomes" id="UP001431192"/>
    </source>
</evidence>
<organism evidence="1 2">
    <name type="scientific">Shewanella phaeophyticola</name>
    <dbReference type="NCBI Taxonomy" id="2978345"/>
    <lineage>
        <taxon>Bacteria</taxon>
        <taxon>Pseudomonadati</taxon>
        <taxon>Pseudomonadota</taxon>
        <taxon>Gammaproteobacteria</taxon>
        <taxon>Alteromonadales</taxon>
        <taxon>Shewanellaceae</taxon>
        <taxon>Shewanella</taxon>
    </lineage>
</organism>
<keyword evidence="2" id="KW-1185">Reference proteome</keyword>
<reference evidence="1" key="1">
    <citation type="submission" date="2022-09" db="EMBL/GenBank/DDBJ databases">
        <title>Shewanella sp. KJ10-1 sp.nov, isolated from marine algae.</title>
        <authorList>
            <person name="Butt M."/>
            <person name="Lee J.K."/>
            <person name="Kim J.M."/>
            <person name="Choi D.G."/>
        </authorList>
    </citation>
    <scope>NUCLEOTIDE SEQUENCE</scope>
    <source>
        <strain evidence="1">KJ10-1</strain>
    </source>
</reference>
<comment type="caution">
    <text evidence="1">The sequence shown here is derived from an EMBL/GenBank/DDBJ whole genome shotgun (WGS) entry which is preliminary data.</text>
</comment>
<name>A0ABT2P5N8_9GAMM</name>
<dbReference type="EMBL" id="JAODOQ010000001">
    <property type="protein sequence ID" value="MCT8986561.1"/>
    <property type="molecule type" value="Genomic_DNA"/>
</dbReference>
<dbReference type="RefSeq" id="WP_261732951.1">
    <property type="nucleotide sequence ID" value="NZ_JAODOQ010000001.1"/>
</dbReference>